<comment type="caution">
    <text evidence="2">The sequence shown here is derived from an EMBL/GenBank/DDBJ whole genome shotgun (WGS) entry which is preliminary data.</text>
</comment>
<dbReference type="RefSeq" id="WP_126954057.1">
    <property type="nucleotide sequence ID" value="NZ_RZGR01000003.1"/>
</dbReference>
<organism evidence="2 3">
    <name type="scientific">Legionella septentrionalis</name>
    <dbReference type="NCBI Taxonomy" id="2498109"/>
    <lineage>
        <taxon>Bacteria</taxon>
        <taxon>Pseudomonadati</taxon>
        <taxon>Pseudomonadota</taxon>
        <taxon>Gammaproteobacteria</taxon>
        <taxon>Legionellales</taxon>
        <taxon>Legionellaceae</taxon>
        <taxon>Legionella</taxon>
    </lineage>
</organism>
<evidence type="ECO:0000313" key="3">
    <source>
        <dbReference type="Proteomes" id="UP000288012"/>
    </source>
</evidence>
<evidence type="ECO:0000256" key="1">
    <source>
        <dbReference type="SAM" id="MobiDB-lite"/>
    </source>
</evidence>
<proteinExistence type="predicted"/>
<keyword evidence="3" id="KW-1185">Reference proteome</keyword>
<name>A0A433JLM7_9GAMM</name>
<dbReference type="EMBL" id="RZGR01000003">
    <property type="protein sequence ID" value="RUQ90731.1"/>
    <property type="molecule type" value="Genomic_DNA"/>
</dbReference>
<feature type="compositionally biased region" description="Basic and acidic residues" evidence="1">
    <location>
        <begin position="7"/>
        <end position="16"/>
    </location>
</feature>
<protein>
    <submittedName>
        <fullName evidence="2">Uncharacterized protein</fullName>
    </submittedName>
</protein>
<dbReference type="Proteomes" id="UP000288012">
    <property type="component" value="Unassembled WGS sequence"/>
</dbReference>
<evidence type="ECO:0000313" key="2">
    <source>
        <dbReference type="EMBL" id="RUQ90731.1"/>
    </source>
</evidence>
<sequence>MGLSKQKKQEEQEKIKKEKNKLASAMETVQKEINSINSIVSSYEKSKNSILYSFESTNPERMHDVALLKAISHLISHSTFKNLEQAPEKIHPLKELTKKINKEIRTLQGVKSALAYKIDKSYQGNFFFKSAARSNFFVELDKYMEKEPQEQVYNLQALQTYLQPASQQKIVEAVVTQLKEKSAAKEEKELLQIAHSQIAKVNAFLPGIIKEIELSMEKPKAKASISV</sequence>
<dbReference type="AlphaFoldDB" id="A0A433JLM7"/>
<accession>A0A433JLM7</accession>
<reference evidence="2 3" key="1">
    <citation type="submission" date="2018-12" db="EMBL/GenBank/DDBJ databases">
        <title>Legionella sp,whole genome shotgun sequence.</title>
        <authorList>
            <person name="Wu H."/>
        </authorList>
    </citation>
    <scope>NUCLEOTIDE SEQUENCE [LARGE SCALE GENOMIC DNA]</scope>
    <source>
        <strain evidence="3">km714</strain>
    </source>
</reference>
<feature type="region of interest" description="Disordered" evidence="1">
    <location>
        <begin position="1"/>
        <end position="22"/>
    </location>
</feature>
<gene>
    <name evidence="2" type="ORF">EKM59_01285</name>
</gene>